<reference evidence="1 2" key="1">
    <citation type="submission" date="2016-02" db="EMBL/GenBank/DDBJ databases">
        <title>Complete genome sequence of Pseudomonas azotoformans S4.</title>
        <authorList>
            <person name="Fang Y."/>
            <person name="Wu L."/>
            <person name="Feng G."/>
        </authorList>
    </citation>
    <scope>NUCLEOTIDE SEQUENCE [LARGE SCALE GENOMIC DNA]</scope>
    <source>
        <strain evidence="1 2">S4</strain>
    </source>
</reference>
<evidence type="ECO:0008006" key="3">
    <source>
        <dbReference type="Google" id="ProtNLM"/>
    </source>
</evidence>
<evidence type="ECO:0000313" key="2">
    <source>
        <dbReference type="Proteomes" id="UP000070516"/>
    </source>
</evidence>
<evidence type="ECO:0000313" key="1">
    <source>
        <dbReference type="EMBL" id="AMN82547.1"/>
    </source>
</evidence>
<sequence>MGTETHRLQEEIKALIARMGWSQRTLAGELWSLEYDTDFPQKEDVDRFAERLKKHLTRPTAAPEKLQHYLELIQQHDQFRQLDLIVPRLVPSAGFSPEFLEGMRKISVGLDDEG</sequence>
<protein>
    <recommendedName>
        <fullName evidence="3">Elongation factor Ts</fullName>
    </recommendedName>
</protein>
<organism evidence="1 2">
    <name type="scientific">Pseudomonas azotoformans</name>
    <dbReference type="NCBI Taxonomy" id="47878"/>
    <lineage>
        <taxon>Bacteria</taxon>
        <taxon>Pseudomonadati</taxon>
        <taxon>Pseudomonadota</taxon>
        <taxon>Gammaproteobacteria</taxon>
        <taxon>Pseudomonadales</taxon>
        <taxon>Pseudomonadaceae</taxon>
        <taxon>Pseudomonas</taxon>
    </lineage>
</organism>
<proteinExistence type="predicted"/>
<name>A0A127I771_PSEAZ</name>
<dbReference type="KEGG" id="pazo:AYR47_31470"/>
<accession>A0A127I771</accession>
<gene>
    <name evidence="1" type="ORF">AYR47_31470</name>
</gene>
<dbReference type="Proteomes" id="UP000070516">
    <property type="component" value="Chromosome"/>
</dbReference>
<dbReference type="AlphaFoldDB" id="A0A127I771"/>
<dbReference type="EMBL" id="CP014546">
    <property type="protein sequence ID" value="AMN82547.1"/>
    <property type="molecule type" value="Genomic_DNA"/>
</dbReference>
<dbReference type="RefSeq" id="WP_061449372.1">
    <property type="nucleotide sequence ID" value="NZ_CP014546.1"/>
</dbReference>